<accession>A0A0G4MCW8</accession>
<dbReference type="Pfam" id="PF16213">
    <property type="entry name" value="DCB"/>
    <property type="match status" value="1"/>
</dbReference>
<feature type="region of interest" description="Disordered" evidence="1">
    <location>
        <begin position="523"/>
        <end position="572"/>
    </location>
</feature>
<dbReference type="SUPFAM" id="SSF48371">
    <property type="entry name" value="ARM repeat"/>
    <property type="match status" value="1"/>
</dbReference>
<evidence type="ECO:0000313" key="5">
    <source>
        <dbReference type="Proteomes" id="UP000045706"/>
    </source>
</evidence>
<feature type="region of interest" description="Disordered" evidence="1">
    <location>
        <begin position="210"/>
        <end position="244"/>
    </location>
</feature>
<dbReference type="EMBL" id="CVQI01024446">
    <property type="protein sequence ID" value="CRK32128.1"/>
    <property type="molecule type" value="Genomic_DNA"/>
</dbReference>
<evidence type="ECO:0000259" key="3">
    <source>
        <dbReference type="Pfam" id="PF20252"/>
    </source>
</evidence>
<organism evidence="4 5">
    <name type="scientific">Verticillium longisporum</name>
    <name type="common">Verticillium dahliae var. longisporum</name>
    <dbReference type="NCBI Taxonomy" id="100787"/>
    <lineage>
        <taxon>Eukaryota</taxon>
        <taxon>Fungi</taxon>
        <taxon>Dikarya</taxon>
        <taxon>Ascomycota</taxon>
        <taxon>Pezizomycotina</taxon>
        <taxon>Sordariomycetes</taxon>
        <taxon>Hypocreomycetidae</taxon>
        <taxon>Glomerellales</taxon>
        <taxon>Plectosphaerellaceae</taxon>
        <taxon>Verticillium</taxon>
    </lineage>
</organism>
<dbReference type="AlphaFoldDB" id="A0A0G4MCW8"/>
<dbReference type="Proteomes" id="UP000045706">
    <property type="component" value="Unassembled WGS sequence"/>
</dbReference>
<name>A0A0G4MCW8_VERLO</name>
<evidence type="ECO:0000256" key="1">
    <source>
        <dbReference type="SAM" id="MobiDB-lite"/>
    </source>
</evidence>
<dbReference type="InterPro" id="IPR032629">
    <property type="entry name" value="DCB_dom"/>
</dbReference>
<proteinExistence type="predicted"/>
<dbReference type="InterPro" id="IPR016024">
    <property type="entry name" value="ARM-type_fold"/>
</dbReference>
<feature type="region of interest" description="Disordered" evidence="1">
    <location>
        <begin position="275"/>
        <end position="316"/>
    </location>
</feature>
<feature type="compositionally biased region" description="Acidic residues" evidence="1">
    <location>
        <begin position="548"/>
        <end position="557"/>
    </location>
</feature>
<sequence length="895" mass="98729">MSSVKFLVASLEAIAASKEAQRHKQLSESLQKTLEAVKEADPQLPDPEVVFAPLHQATKTGNTHLITSALDCIGKLISYSHFSAPPATAAASEDGGGEKETDGEQPPPLIERAIDTICGCFQGETTPVEIQLQIVKSLLAAVLNDKIVVHGAGLLKAVRQVYNVFLLSRSTANQQMAQGTLTQMVGTVFERVKTRLHMKEARLNLANTKNSSSNITFDPAEQANSVNGSGEKIAEAEDEDSANDVASDVAAVPAPAPDAKATQAKLTLKDLETRKSFDDSTLGEGPTMTPECPLSHKNGYAPPAENPKAQDALQRSQTKTSVEEGYWFPVLFAFHDVLMTGEDLEVRSNALEYLFEALLKYGGEFPPEFWDILWRQQLNPIFMVLRSRPDLNSALNHEELSVWLSTTMIQALRNMITLFTHYFEALECMLDRFLELLALCIFQENDTISRIGSNCLQQLILKNVKKFTAGHWTEIVGSFCKLFAATTATQLFSPTTVNSSASLELPTNGLDFTGPLVVDPGEPINEKSLEINGHNKNGTDADAPATESTEEGADEDDLKTPTATNLPQAPLEDYKPASNLQQQPVVVTAARRRYFNQIISRCVLQLLMIETVNELFSNDTVYAQIPTTELLTLMALLKRSYLFARRFNADKELRMRLWREGFMKQAPNLLKQESGAAATYVAILFRMYADNSAERAAARPDIEKALVPLCKDIIGDFVALEEESQHRNILAWRPVVVDVLEGYAAFPEEAFEGHVKEFYPMVVELLGKNLSSELRAALLLDIIGDFVALEEESQHRNILAWRPVVVDVLEGYAAFPEEAFEGHVKEFYPMVVELLGKNLSSELRAALLLVLRRVGEVGLGIEGMASRSGDKERRESVATVTTEGEYHKAGTPRIG</sequence>
<feature type="domain" description="Sec7/BIG1-like C-terminal" evidence="3">
    <location>
        <begin position="603"/>
        <end position="778"/>
    </location>
</feature>
<reference evidence="5" key="1">
    <citation type="submission" date="2015-05" db="EMBL/GenBank/DDBJ databases">
        <authorList>
            <person name="Fogelqvist Johan"/>
        </authorList>
    </citation>
    <scope>NUCLEOTIDE SEQUENCE [LARGE SCALE GENOMIC DNA]</scope>
</reference>
<feature type="region of interest" description="Disordered" evidence="1">
    <location>
        <begin position="87"/>
        <end position="107"/>
    </location>
</feature>
<dbReference type="PANTHER" id="PTHR10663:SF375">
    <property type="entry name" value="LD29171P"/>
    <property type="match status" value="1"/>
</dbReference>
<gene>
    <name evidence="4" type="ORF">BN1723_003808</name>
</gene>
<feature type="region of interest" description="Disordered" evidence="1">
    <location>
        <begin position="868"/>
        <end position="895"/>
    </location>
</feature>
<dbReference type="InterPro" id="IPR046455">
    <property type="entry name" value="Sec7/BIG1-like_C"/>
</dbReference>
<dbReference type="PANTHER" id="PTHR10663">
    <property type="entry name" value="GUANYL-NUCLEOTIDE EXCHANGE FACTOR"/>
    <property type="match status" value="1"/>
</dbReference>
<feature type="compositionally biased region" description="Polar residues" evidence="1">
    <location>
        <begin position="210"/>
        <end position="228"/>
    </location>
</feature>
<evidence type="ECO:0000259" key="2">
    <source>
        <dbReference type="Pfam" id="PF16213"/>
    </source>
</evidence>
<dbReference type="Pfam" id="PF20252">
    <property type="entry name" value="BIG2_C"/>
    <property type="match status" value="1"/>
</dbReference>
<protein>
    <submittedName>
        <fullName evidence="4">Uncharacterized protein</fullName>
    </submittedName>
</protein>
<feature type="domain" description="Mon2/Sec7/BIG1-like dimerisation and cyclophilin-binding" evidence="2">
    <location>
        <begin position="4"/>
        <end position="193"/>
    </location>
</feature>
<evidence type="ECO:0000313" key="4">
    <source>
        <dbReference type="EMBL" id="CRK32128.1"/>
    </source>
</evidence>